<protein>
    <recommendedName>
        <fullName evidence="2">Gelsolin-like domain-containing protein</fullName>
    </recommendedName>
</protein>
<comment type="caution">
    <text evidence="3">The sequence shown here is derived from an EMBL/GenBank/DDBJ whole genome shotgun (WGS) entry which is preliminary data.</text>
</comment>
<evidence type="ECO:0000256" key="1">
    <source>
        <dbReference type="ARBA" id="ARBA00022737"/>
    </source>
</evidence>
<evidence type="ECO:0000313" key="3">
    <source>
        <dbReference type="EMBL" id="KAH9635920.1"/>
    </source>
</evidence>
<dbReference type="InterPro" id="IPR007123">
    <property type="entry name" value="Gelsolin-like_dom"/>
</dbReference>
<dbReference type="Gene3D" id="3.40.20.10">
    <property type="entry name" value="Severin"/>
    <property type="match status" value="1"/>
</dbReference>
<dbReference type="GO" id="GO:0051015">
    <property type="term" value="F:actin filament binding"/>
    <property type="evidence" value="ECO:0007669"/>
    <property type="project" value="InterPro"/>
</dbReference>
<dbReference type="InterPro" id="IPR029006">
    <property type="entry name" value="ADF-H/Gelsolin-like_dom_sf"/>
</dbReference>
<evidence type="ECO:0000313" key="4">
    <source>
        <dbReference type="Proteomes" id="UP000814243"/>
    </source>
</evidence>
<dbReference type="AlphaFoldDB" id="A0A922MEZ8"/>
<dbReference type="GO" id="GO:0051014">
    <property type="term" value="P:actin filament severing"/>
    <property type="evidence" value="ECO:0007669"/>
    <property type="project" value="TreeGrafter"/>
</dbReference>
<dbReference type="Pfam" id="PF00626">
    <property type="entry name" value="Gelsolin"/>
    <property type="match status" value="1"/>
</dbReference>
<organism evidence="3 4">
    <name type="scientific">Spodoptera exigua</name>
    <name type="common">Beet armyworm</name>
    <name type="synonym">Noctua fulgens</name>
    <dbReference type="NCBI Taxonomy" id="7107"/>
    <lineage>
        <taxon>Eukaryota</taxon>
        <taxon>Metazoa</taxon>
        <taxon>Ecdysozoa</taxon>
        <taxon>Arthropoda</taxon>
        <taxon>Hexapoda</taxon>
        <taxon>Insecta</taxon>
        <taxon>Pterygota</taxon>
        <taxon>Neoptera</taxon>
        <taxon>Endopterygota</taxon>
        <taxon>Lepidoptera</taxon>
        <taxon>Glossata</taxon>
        <taxon>Ditrysia</taxon>
        <taxon>Noctuoidea</taxon>
        <taxon>Noctuidae</taxon>
        <taxon>Amphipyrinae</taxon>
        <taxon>Spodoptera</taxon>
    </lineage>
</organism>
<dbReference type="InterPro" id="IPR007122">
    <property type="entry name" value="Villin/Gelsolin"/>
</dbReference>
<dbReference type="GO" id="GO:0005737">
    <property type="term" value="C:cytoplasm"/>
    <property type="evidence" value="ECO:0007669"/>
    <property type="project" value="TreeGrafter"/>
</dbReference>
<dbReference type="PANTHER" id="PTHR11977">
    <property type="entry name" value="VILLIN"/>
    <property type="match status" value="1"/>
</dbReference>
<dbReference type="SUPFAM" id="SSF55753">
    <property type="entry name" value="Actin depolymerizing proteins"/>
    <property type="match status" value="1"/>
</dbReference>
<dbReference type="Proteomes" id="UP000814243">
    <property type="component" value="Unassembled WGS sequence"/>
</dbReference>
<dbReference type="PANTHER" id="PTHR11977:SF123">
    <property type="entry name" value="GELSOLIN"/>
    <property type="match status" value="1"/>
</dbReference>
<feature type="domain" description="Gelsolin-like" evidence="2">
    <location>
        <begin position="24"/>
        <end position="80"/>
    </location>
</feature>
<proteinExistence type="predicted"/>
<name>A0A922MEZ8_SPOEX</name>
<dbReference type="GO" id="GO:0005546">
    <property type="term" value="F:phosphatidylinositol-4,5-bisphosphate binding"/>
    <property type="evidence" value="ECO:0007669"/>
    <property type="project" value="TreeGrafter"/>
</dbReference>
<dbReference type="GO" id="GO:0015629">
    <property type="term" value="C:actin cytoskeleton"/>
    <property type="evidence" value="ECO:0007669"/>
    <property type="project" value="TreeGrafter"/>
</dbReference>
<gene>
    <name evidence="3" type="ORF">HF086_002480</name>
</gene>
<evidence type="ECO:0000259" key="2">
    <source>
        <dbReference type="Pfam" id="PF00626"/>
    </source>
</evidence>
<accession>A0A922MEZ8</accession>
<keyword evidence="1" id="KW-0677">Repeat</keyword>
<sequence length="241" mass="27034">MDHPAFAEAGANPGIEIWTIEQFEPVAVPSKSYGKFYNGDSYIVLKTSGQSNATLSYDAHFWLGRGNESGFTEVETNAGAEKRLLKLSGCENMRIEETYYRDDISAVYLYRVMLGDDFDVVALNKPYKQSHLTSDVNVTKVSEGSECSTFKQYFISWNTVITRSMGPISDSDAGYDSDDAEQTQKVAQYIGKSAAAREYMPDNGEGSLTVTRVPKHPLMTSRPELNWSLSWKRNLVTTRLW</sequence>
<reference evidence="3" key="1">
    <citation type="journal article" date="2021" name="G3 (Bethesda)">
        <title>Genome and transcriptome analysis of the beet armyworm Spodoptera exigua reveals targets for pest control. .</title>
        <authorList>
            <person name="Simon S."/>
            <person name="Breeschoten T."/>
            <person name="Jansen H.J."/>
            <person name="Dirks R.P."/>
            <person name="Schranz M.E."/>
            <person name="Ros V.I.D."/>
        </authorList>
    </citation>
    <scope>NUCLEOTIDE SEQUENCE</scope>
    <source>
        <strain evidence="3">TB_SE_WUR_2020</strain>
    </source>
</reference>
<dbReference type="GO" id="GO:0008154">
    <property type="term" value="P:actin polymerization or depolymerization"/>
    <property type="evidence" value="ECO:0007669"/>
    <property type="project" value="TreeGrafter"/>
</dbReference>
<dbReference type="EMBL" id="JACEFF010000528">
    <property type="protein sequence ID" value="KAH9635920.1"/>
    <property type="molecule type" value="Genomic_DNA"/>
</dbReference>
<dbReference type="GO" id="GO:0051016">
    <property type="term" value="P:barbed-end actin filament capping"/>
    <property type="evidence" value="ECO:0007669"/>
    <property type="project" value="TreeGrafter"/>
</dbReference>